<dbReference type="Proteomes" id="UP001054252">
    <property type="component" value="Unassembled WGS sequence"/>
</dbReference>
<dbReference type="GO" id="GO:0005634">
    <property type="term" value="C:nucleus"/>
    <property type="evidence" value="ECO:0007669"/>
    <property type="project" value="UniProtKB-SubCell"/>
</dbReference>
<dbReference type="Pfam" id="PF03859">
    <property type="entry name" value="CG-1"/>
    <property type="match status" value="1"/>
</dbReference>
<evidence type="ECO:0000256" key="3">
    <source>
        <dbReference type="ARBA" id="ARBA00023242"/>
    </source>
</evidence>
<dbReference type="PANTHER" id="PTHR23335:SF29">
    <property type="entry name" value="CALMODULIN-BINDING TRANSCRIPTION ACTIVATOR 1"/>
    <property type="match status" value="1"/>
</dbReference>
<name>A0AAV5MJX8_9ROSI</name>
<feature type="domain" description="CG-1" evidence="4">
    <location>
        <begin position="18"/>
        <end position="144"/>
    </location>
</feature>
<evidence type="ECO:0000313" key="6">
    <source>
        <dbReference type="Proteomes" id="UP001054252"/>
    </source>
</evidence>
<dbReference type="SMART" id="SM01076">
    <property type="entry name" value="CG-1"/>
    <property type="match status" value="1"/>
</dbReference>
<dbReference type="PANTHER" id="PTHR23335">
    <property type="entry name" value="CALMODULIN-BINDING TRANSCRIPTION ACTIVATOR CAMTA"/>
    <property type="match status" value="1"/>
</dbReference>
<keyword evidence="6" id="KW-1185">Reference proteome</keyword>
<evidence type="ECO:0000256" key="1">
    <source>
        <dbReference type="ARBA" id="ARBA00004123"/>
    </source>
</evidence>
<dbReference type="AlphaFoldDB" id="A0AAV5MJX8"/>
<keyword evidence="3" id="KW-0539">Nucleus</keyword>
<sequence>MDESVEAGSSLPDNPLGIEQIHLEAQNQWLSQAPILGILQNHEKFGISSELPNKPPSGSLFLFDKKVQRHFRNDGHNWKKKKDGKTLLEGHQTLKNESFGDLDCYYAHGEENRNFQRRSYWMRKGDFSHVAFVHYLEVMVRIYDLSYHSSFCFFQPSSKMNLRNLFSSFYF</sequence>
<dbReference type="InterPro" id="IPR005559">
    <property type="entry name" value="CG-1_dom"/>
</dbReference>
<gene>
    <name evidence="5" type="ORF">SLEP1_g56548</name>
</gene>
<keyword evidence="2" id="KW-0804">Transcription</keyword>
<dbReference type="PROSITE" id="PS51437">
    <property type="entry name" value="CG_1"/>
    <property type="match status" value="1"/>
</dbReference>
<dbReference type="GO" id="GO:0006357">
    <property type="term" value="P:regulation of transcription by RNA polymerase II"/>
    <property type="evidence" value="ECO:0007669"/>
    <property type="project" value="TreeGrafter"/>
</dbReference>
<evidence type="ECO:0000313" key="5">
    <source>
        <dbReference type="EMBL" id="GKV49817.1"/>
    </source>
</evidence>
<comment type="caution">
    <text evidence="5">The sequence shown here is derived from an EMBL/GenBank/DDBJ whole genome shotgun (WGS) entry which is preliminary data.</text>
</comment>
<protein>
    <recommendedName>
        <fullName evidence="4">CG-1 domain-containing protein</fullName>
    </recommendedName>
</protein>
<proteinExistence type="predicted"/>
<evidence type="ECO:0000259" key="4">
    <source>
        <dbReference type="PROSITE" id="PS51437"/>
    </source>
</evidence>
<organism evidence="5 6">
    <name type="scientific">Rubroshorea leprosula</name>
    <dbReference type="NCBI Taxonomy" id="152421"/>
    <lineage>
        <taxon>Eukaryota</taxon>
        <taxon>Viridiplantae</taxon>
        <taxon>Streptophyta</taxon>
        <taxon>Embryophyta</taxon>
        <taxon>Tracheophyta</taxon>
        <taxon>Spermatophyta</taxon>
        <taxon>Magnoliopsida</taxon>
        <taxon>eudicotyledons</taxon>
        <taxon>Gunneridae</taxon>
        <taxon>Pentapetalae</taxon>
        <taxon>rosids</taxon>
        <taxon>malvids</taxon>
        <taxon>Malvales</taxon>
        <taxon>Dipterocarpaceae</taxon>
        <taxon>Rubroshorea</taxon>
    </lineage>
</organism>
<dbReference type="GO" id="GO:0003690">
    <property type="term" value="F:double-stranded DNA binding"/>
    <property type="evidence" value="ECO:0007669"/>
    <property type="project" value="TreeGrafter"/>
</dbReference>
<comment type="subcellular location">
    <subcellularLocation>
        <location evidence="1">Nucleus</location>
    </subcellularLocation>
</comment>
<evidence type="ECO:0000256" key="2">
    <source>
        <dbReference type="ARBA" id="ARBA00023163"/>
    </source>
</evidence>
<dbReference type="GO" id="GO:0003712">
    <property type="term" value="F:transcription coregulator activity"/>
    <property type="evidence" value="ECO:0007669"/>
    <property type="project" value="TreeGrafter"/>
</dbReference>
<accession>A0AAV5MJX8</accession>
<dbReference type="EMBL" id="BPVZ01000321">
    <property type="protein sequence ID" value="GKV49817.1"/>
    <property type="molecule type" value="Genomic_DNA"/>
</dbReference>
<reference evidence="5 6" key="1">
    <citation type="journal article" date="2021" name="Commun. Biol.">
        <title>The genome of Shorea leprosula (Dipterocarpaceae) highlights the ecological relevance of drought in aseasonal tropical rainforests.</title>
        <authorList>
            <person name="Ng K.K.S."/>
            <person name="Kobayashi M.J."/>
            <person name="Fawcett J.A."/>
            <person name="Hatakeyama M."/>
            <person name="Paape T."/>
            <person name="Ng C.H."/>
            <person name="Ang C.C."/>
            <person name="Tnah L.H."/>
            <person name="Lee C.T."/>
            <person name="Nishiyama T."/>
            <person name="Sese J."/>
            <person name="O'Brien M.J."/>
            <person name="Copetti D."/>
            <person name="Mohd Noor M.I."/>
            <person name="Ong R.C."/>
            <person name="Putra M."/>
            <person name="Sireger I.Z."/>
            <person name="Indrioko S."/>
            <person name="Kosugi Y."/>
            <person name="Izuno A."/>
            <person name="Isagi Y."/>
            <person name="Lee S.L."/>
            <person name="Shimizu K.K."/>
        </authorList>
    </citation>
    <scope>NUCLEOTIDE SEQUENCE [LARGE SCALE GENOMIC DNA]</scope>
    <source>
        <strain evidence="5">214</strain>
    </source>
</reference>